<feature type="chain" id="PRO_5044546627" evidence="5">
    <location>
        <begin position="26"/>
        <end position="99"/>
    </location>
</feature>
<dbReference type="FunFam" id="2.40.50.40:FF:000046">
    <property type="entry name" value="Chemokine (C-C motif) ligand 39, duplicate 3"/>
    <property type="match status" value="1"/>
</dbReference>
<reference evidence="8" key="3">
    <citation type="submission" date="2025-04" db="UniProtKB">
        <authorList>
            <consortium name="RefSeq"/>
        </authorList>
    </citation>
    <scope>IDENTIFICATION</scope>
    <source>
        <strain evidence="8">Tuebingen</strain>
    </source>
</reference>
<dbReference type="GO" id="GO:0008009">
    <property type="term" value="F:chemokine activity"/>
    <property type="evidence" value="ECO:0007669"/>
    <property type="project" value="InterPro"/>
</dbReference>
<dbReference type="InterPro" id="IPR039809">
    <property type="entry name" value="Chemokine_b/g/d"/>
</dbReference>
<dbReference type="PANTHER" id="PTHR12015:SF183">
    <property type="entry name" value="C-C MOTIF CHEMOKINE 3"/>
    <property type="match status" value="1"/>
</dbReference>
<dbReference type="RefSeq" id="XP_021326439.1">
    <property type="nucleotide sequence ID" value="XM_021470764.2"/>
</dbReference>
<dbReference type="CDD" id="cd00272">
    <property type="entry name" value="Chemokine_CC"/>
    <property type="match status" value="1"/>
</dbReference>
<dbReference type="RefSeq" id="XP_073799042.1">
    <property type="nucleotide sequence ID" value="XM_073942941.1"/>
</dbReference>
<dbReference type="SMR" id="A0A0R4IFJ9"/>
<evidence type="ECO:0000256" key="1">
    <source>
        <dbReference type="ARBA" id="ARBA00004613"/>
    </source>
</evidence>
<dbReference type="Bgee" id="ENSDARG00000105089">
    <property type="expression patterns" value="Expressed in spleen and 19 other cell types or tissues"/>
</dbReference>
<evidence type="ECO:0000256" key="4">
    <source>
        <dbReference type="ARBA" id="ARBA00022729"/>
    </source>
</evidence>
<accession>A0A8M9PNH8</accession>
<evidence type="ECO:0000313" key="8">
    <source>
        <dbReference type="RefSeq" id="XP_021326439.1"/>
    </source>
</evidence>
<dbReference type="AGR" id="ZFIN:ZDB-GENE-131121-128"/>
<evidence type="ECO:0000256" key="3">
    <source>
        <dbReference type="ARBA" id="ARBA00022525"/>
    </source>
</evidence>
<dbReference type="RefSeq" id="XP_073799043.1">
    <property type="nucleotide sequence ID" value="XM_073942942.1"/>
</dbReference>
<evidence type="ECO:0000256" key="2">
    <source>
        <dbReference type="ARBA" id="ARBA00022514"/>
    </source>
</evidence>
<dbReference type="Ensembl" id="ENSDART00000172643.2">
    <property type="protein sequence ID" value="ENSDARP00000132580.1"/>
    <property type="gene ID" value="ENSDARG00000105089.2"/>
</dbReference>
<comment type="subcellular location">
    <subcellularLocation>
        <location evidence="1">Secreted</location>
    </subcellularLocation>
</comment>
<dbReference type="InterPro" id="IPR036048">
    <property type="entry name" value="Interleukin_8-like_sf"/>
</dbReference>
<dbReference type="SUPFAM" id="SSF54117">
    <property type="entry name" value="Interleukin 8-like chemokines"/>
    <property type="match status" value="1"/>
</dbReference>
<keyword evidence="2" id="KW-0202">Cytokine</keyword>
<protein>
    <submittedName>
        <fullName evidence="8">C-C motif chemokine 22-like</fullName>
    </submittedName>
    <submittedName>
        <fullName evidence="7">Chemokine (C-C motif) ligand 39, duplicate 6</fullName>
    </submittedName>
</protein>
<dbReference type="STRING" id="7955.ENSDARP00000132580"/>
<dbReference type="OMA" id="YKWVQRA"/>
<proteinExistence type="predicted"/>
<dbReference type="SMART" id="SM00199">
    <property type="entry name" value="SCY"/>
    <property type="match status" value="1"/>
</dbReference>
<dbReference type="GeneID" id="797669"/>
<dbReference type="GO" id="GO:0005615">
    <property type="term" value="C:extracellular space"/>
    <property type="evidence" value="ECO:0007669"/>
    <property type="project" value="UniProtKB-KW"/>
</dbReference>
<sequence length="99" mass="10998">MKIIMKTALLFAVLCCALLPQPSDGQESADAANSMCCFGKGSNIKIPLRRLEYFYWTSSRCPLKHVVFVTIAKKHLCMNPDNEWVQKVINMKSGSGSSV</sequence>
<dbReference type="InterPro" id="IPR001811">
    <property type="entry name" value="Chemokine_IL8-like_dom"/>
</dbReference>
<dbReference type="Pfam" id="PF00048">
    <property type="entry name" value="IL8"/>
    <property type="match status" value="1"/>
</dbReference>
<evidence type="ECO:0000313" key="9">
    <source>
        <dbReference type="ZFIN" id="ZDB-GENE-131121-128"/>
    </source>
</evidence>
<keyword evidence="4 5" id="KW-0732">Signal</keyword>
<dbReference type="Gene3D" id="2.40.50.40">
    <property type="match status" value="1"/>
</dbReference>
<dbReference type="CTD" id="797669"/>
<name>A0A0R4IFJ9_DANRE</name>
<accession>A0A0R4IFJ9</accession>
<evidence type="ECO:0000313" key="7">
    <source>
        <dbReference type="Ensembl" id="ENSDARP00000132580"/>
    </source>
</evidence>
<feature type="signal peptide" evidence="5">
    <location>
        <begin position="1"/>
        <end position="25"/>
    </location>
</feature>
<dbReference type="OrthoDB" id="8934837at2759"/>
<dbReference type="GeneTree" id="ENSGT00970000194580"/>
<dbReference type="PANTHER" id="PTHR12015">
    <property type="entry name" value="SMALL INDUCIBLE CYTOKINE A"/>
    <property type="match status" value="1"/>
</dbReference>
<dbReference type="EMBL" id="CR450808">
    <property type="status" value="NOT_ANNOTATED_CDS"/>
    <property type="molecule type" value="Genomic_DNA"/>
</dbReference>
<feature type="domain" description="Chemokine interleukin-8-like" evidence="6">
    <location>
        <begin position="33"/>
        <end position="92"/>
    </location>
</feature>
<evidence type="ECO:0000256" key="5">
    <source>
        <dbReference type="SAM" id="SignalP"/>
    </source>
</evidence>
<reference evidence="7" key="2">
    <citation type="submission" date="2015-11" db="UniProtKB">
        <authorList>
            <consortium name="Ensembl"/>
        </authorList>
    </citation>
    <scope>IDENTIFICATION</scope>
    <source>
        <strain evidence="7">Tuebingen</strain>
    </source>
</reference>
<dbReference type="ZFIN" id="ZDB-GENE-131121-128">
    <property type="gene designation" value="ccl39.6"/>
</dbReference>
<evidence type="ECO:0000259" key="6">
    <source>
        <dbReference type="SMART" id="SM00199"/>
    </source>
</evidence>
<dbReference type="GO" id="GO:0006955">
    <property type="term" value="P:immune response"/>
    <property type="evidence" value="ECO:0007669"/>
    <property type="project" value="InterPro"/>
</dbReference>
<organism evidence="7">
    <name type="scientific">Danio rerio</name>
    <name type="common">Zebrafish</name>
    <name type="synonym">Brachydanio rerio</name>
    <dbReference type="NCBI Taxonomy" id="7955"/>
    <lineage>
        <taxon>Eukaryota</taxon>
        <taxon>Metazoa</taxon>
        <taxon>Chordata</taxon>
        <taxon>Craniata</taxon>
        <taxon>Vertebrata</taxon>
        <taxon>Euteleostomi</taxon>
        <taxon>Actinopterygii</taxon>
        <taxon>Neopterygii</taxon>
        <taxon>Teleostei</taxon>
        <taxon>Ostariophysi</taxon>
        <taxon>Cypriniformes</taxon>
        <taxon>Danionidae</taxon>
        <taxon>Danioninae</taxon>
        <taxon>Danio</taxon>
    </lineage>
</organism>
<gene>
    <name evidence="7 8 9" type="primary">ccl39.6</name>
</gene>
<dbReference type="AlphaFoldDB" id="A0A0R4IFJ9"/>
<reference evidence="7" key="1">
    <citation type="journal article" date="2013" name="Nature">
        <title>The zebrafish reference genome sequence and its relationship to the human genome.</title>
        <authorList>
            <consortium name="Genome Reference Consortium Zebrafish"/>
            <person name="Howe K."/>
            <person name="Clark M.D."/>
            <person name="Torroja C.F."/>
            <person name="Torrance J."/>
            <person name="Berthelot C."/>
            <person name="Muffato M."/>
            <person name="Collins J.E."/>
            <person name="Humphray S."/>
            <person name="McLaren K."/>
            <person name="Matthews L."/>
            <person name="McLaren S."/>
            <person name="Sealy I."/>
            <person name="Caccamo M."/>
            <person name="Churcher C."/>
            <person name="Scott C."/>
            <person name="Barrett J.C."/>
            <person name="Koch R."/>
            <person name="Rauch G.J."/>
            <person name="White S."/>
            <person name="Chow W."/>
            <person name="Kilian B."/>
            <person name="Quintais L.T."/>
            <person name="Guerra-Assuncao J.A."/>
            <person name="Zhou Y."/>
            <person name="Gu Y."/>
            <person name="Yen J."/>
            <person name="Vogel J.H."/>
            <person name="Eyre T."/>
            <person name="Redmond S."/>
            <person name="Banerjee R."/>
            <person name="Chi J."/>
            <person name="Fu B."/>
            <person name="Langley E."/>
            <person name="Maguire S.F."/>
            <person name="Laird G.K."/>
            <person name="Lloyd D."/>
            <person name="Kenyon E."/>
            <person name="Donaldson S."/>
            <person name="Sehra H."/>
            <person name="Almeida-King J."/>
            <person name="Loveland J."/>
            <person name="Trevanion S."/>
            <person name="Jones M."/>
            <person name="Quail M."/>
            <person name="Willey D."/>
            <person name="Hunt A."/>
            <person name="Burton J."/>
            <person name="Sims S."/>
            <person name="McLay K."/>
            <person name="Plumb B."/>
            <person name="Davis J."/>
            <person name="Clee C."/>
            <person name="Oliver K."/>
            <person name="Clark R."/>
            <person name="Riddle C."/>
            <person name="Elliot D."/>
            <person name="Eliott D."/>
            <person name="Threadgold G."/>
            <person name="Harden G."/>
            <person name="Ware D."/>
            <person name="Begum S."/>
            <person name="Mortimore B."/>
            <person name="Mortimer B."/>
            <person name="Kerry G."/>
            <person name="Heath P."/>
            <person name="Phillimore B."/>
            <person name="Tracey A."/>
            <person name="Corby N."/>
            <person name="Dunn M."/>
            <person name="Johnson C."/>
            <person name="Wood J."/>
            <person name="Clark S."/>
            <person name="Pelan S."/>
            <person name="Griffiths G."/>
            <person name="Smith M."/>
            <person name="Glithero R."/>
            <person name="Howden P."/>
            <person name="Barker N."/>
            <person name="Lloyd C."/>
            <person name="Stevens C."/>
            <person name="Harley J."/>
            <person name="Holt K."/>
            <person name="Panagiotidis G."/>
            <person name="Lovell J."/>
            <person name="Beasley H."/>
            <person name="Henderson C."/>
            <person name="Gordon D."/>
            <person name="Auger K."/>
            <person name="Wright D."/>
            <person name="Collins J."/>
            <person name="Raisen C."/>
            <person name="Dyer L."/>
            <person name="Leung K."/>
            <person name="Robertson L."/>
            <person name="Ambridge K."/>
            <person name="Leongamornlert D."/>
            <person name="McGuire S."/>
            <person name="Gilderthorp R."/>
            <person name="Griffiths C."/>
            <person name="Manthravadi D."/>
            <person name="Nichol S."/>
            <person name="Barker G."/>
            <person name="Whitehead S."/>
            <person name="Kay M."/>
            <person name="Brown J."/>
            <person name="Murnane C."/>
            <person name="Gray E."/>
            <person name="Humphries M."/>
            <person name="Sycamore N."/>
            <person name="Barker D."/>
            <person name="Saunders D."/>
            <person name="Wallis J."/>
            <person name="Babbage A."/>
            <person name="Hammond S."/>
            <person name="Mashreghi-Mohammadi M."/>
            <person name="Barr L."/>
            <person name="Martin S."/>
            <person name="Wray P."/>
            <person name="Ellington A."/>
            <person name="Matthews N."/>
            <person name="Ellwood M."/>
            <person name="Woodmansey R."/>
            <person name="Clark G."/>
            <person name="Cooper J."/>
            <person name="Cooper J."/>
            <person name="Tromans A."/>
            <person name="Grafham D."/>
            <person name="Skuce C."/>
            <person name="Pandian R."/>
            <person name="Andrews R."/>
            <person name="Harrison E."/>
            <person name="Kimberley A."/>
            <person name="Garnett J."/>
            <person name="Fosker N."/>
            <person name="Hall R."/>
            <person name="Garner P."/>
            <person name="Kelly D."/>
            <person name="Bird C."/>
            <person name="Palmer S."/>
            <person name="Gehring I."/>
            <person name="Berger A."/>
            <person name="Dooley C.M."/>
            <person name="Ersan-Urun Z."/>
            <person name="Eser C."/>
            <person name="Geiger H."/>
            <person name="Geisler M."/>
            <person name="Karotki L."/>
            <person name="Kirn A."/>
            <person name="Konantz J."/>
            <person name="Konantz M."/>
            <person name="Oberlander M."/>
            <person name="Rudolph-Geiger S."/>
            <person name="Teucke M."/>
            <person name="Lanz C."/>
            <person name="Raddatz G."/>
            <person name="Osoegawa K."/>
            <person name="Zhu B."/>
            <person name="Rapp A."/>
            <person name="Widaa S."/>
            <person name="Langford C."/>
            <person name="Yang F."/>
            <person name="Schuster S.C."/>
            <person name="Carter N.P."/>
            <person name="Harrow J."/>
            <person name="Ning Z."/>
            <person name="Herrero J."/>
            <person name="Searle S.M."/>
            <person name="Enright A."/>
            <person name="Geisler R."/>
            <person name="Plasterk R.H."/>
            <person name="Lee C."/>
            <person name="Westerfield M."/>
            <person name="de Jong P.J."/>
            <person name="Zon L.I."/>
            <person name="Postlethwait J.H."/>
            <person name="Nusslein-Volhard C."/>
            <person name="Hubbard T.J."/>
            <person name="Roest Crollius H."/>
            <person name="Rogers J."/>
            <person name="Stemple D.L."/>
        </authorList>
    </citation>
    <scope>NUCLEOTIDE SEQUENCE [LARGE SCALE GENOMIC DNA]</scope>
    <source>
        <strain evidence="7">Tuebingen</strain>
    </source>
</reference>
<keyword evidence="3" id="KW-0964">Secreted</keyword>